<dbReference type="Pfam" id="PF00172">
    <property type="entry name" value="Zn_clus"/>
    <property type="match status" value="1"/>
</dbReference>
<evidence type="ECO:0000313" key="4">
    <source>
        <dbReference type="Proteomes" id="UP000240883"/>
    </source>
</evidence>
<dbReference type="CDD" id="cd00067">
    <property type="entry name" value="GAL4"/>
    <property type="match status" value="1"/>
</dbReference>
<dbReference type="SUPFAM" id="SSF57701">
    <property type="entry name" value="Zn2/Cys6 DNA-binding domain"/>
    <property type="match status" value="1"/>
</dbReference>
<dbReference type="OrthoDB" id="3546773at2759"/>
<dbReference type="InterPro" id="IPR052973">
    <property type="entry name" value="Fungal_sec-metab_reg_TF"/>
</dbReference>
<dbReference type="PANTHER" id="PTHR35392">
    <property type="entry name" value="ZN(II)2CYS6 TRANSCRIPTION FACTOR (EUROFUNG)-RELATED-RELATED"/>
    <property type="match status" value="1"/>
</dbReference>
<proteinExistence type="predicted"/>
<evidence type="ECO:0000259" key="2">
    <source>
        <dbReference type="Pfam" id="PF00172"/>
    </source>
</evidence>
<reference evidence="3 4" key="1">
    <citation type="journal article" date="2018" name="Front. Microbiol.">
        <title>Genome-Wide Analysis of Corynespora cassiicola Leaf Fall Disease Putative Effectors.</title>
        <authorList>
            <person name="Lopez D."/>
            <person name="Ribeiro S."/>
            <person name="Label P."/>
            <person name="Fumanal B."/>
            <person name="Venisse J.S."/>
            <person name="Kohler A."/>
            <person name="de Oliveira R.R."/>
            <person name="Labutti K."/>
            <person name="Lipzen A."/>
            <person name="Lail K."/>
            <person name="Bauer D."/>
            <person name="Ohm R.A."/>
            <person name="Barry K.W."/>
            <person name="Spatafora J."/>
            <person name="Grigoriev I.V."/>
            <person name="Martin F.M."/>
            <person name="Pujade-Renaud V."/>
        </authorList>
    </citation>
    <scope>NUCLEOTIDE SEQUENCE [LARGE SCALE GENOMIC DNA]</scope>
    <source>
        <strain evidence="3 4">Philippines</strain>
    </source>
</reference>
<name>A0A2T2NFP9_CORCC</name>
<gene>
    <name evidence="3" type="ORF">BS50DRAFT_576705</name>
</gene>
<dbReference type="AlphaFoldDB" id="A0A2T2NFP9"/>
<dbReference type="Gene3D" id="4.10.240.10">
    <property type="entry name" value="Zn(2)-C6 fungal-type DNA-binding domain"/>
    <property type="match status" value="1"/>
</dbReference>
<accession>A0A2T2NFP9</accession>
<organism evidence="3 4">
    <name type="scientific">Corynespora cassiicola Philippines</name>
    <dbReference type="NCBI Taxonomy" id="1448308"/>
    <lineage>
        <taxon>Eukaryota</taxon>
        <taxon>Fungi</taxon>
        <taxon>Dikarya</taxon>
        <taxon>Ascomycota</taxon>
        <taxon>Pezizomycotina</taxon>
        <taxon>Dothideomycetes</taxon>
        <taxon>Pleosporomycetidae</taxon>
        <taxon>Pleosporales</taxon>
        <taxon>Corynesporascaceae</taxon>
        <taxon>Corynespora</taxon>
    </lineage>
</organism>
<dbReference type="InterPro" id="IPR036864">
    <property type="entry name" value="Zn2-C6_fun-type_DNA-bd_sf"/>
</dbReference>
<dbReference type="EMBL" id="KZ678139">
    <property type="protein sequence ID" value="PSN64086.1"/>
    <property type="molecule type" value="Genomic_DNA"/>
</dbReference>
<dbReference type="InterPro" id="IPR001138">
    <property type="entry name" value="Zn2Cys6_DnaBD"/>
</dbReference>
<evidence type="ECO:0000256" key="1">
    <source>
        <dbReference type="ARBA" id="ARBA00023242"/>
    </source>
</evidence>
<dbReference type="GO" id="GO:0000981">
    <property type="term" value="F:DNA-binding transcription factor activity, RNA polymerase II-specific"/>
    <property type="evidence" value="ECO:0007669"/>
    <property type="project" value="InterPro"/>
</dbReference>
<feature type="domain" description="Zn(2)-C6 fungal-type" evidence="2">
    <location>
        <begin position="61"/>
        <end position="83"/>
    </location>
</feature>
<evidence type="ECO:0000313" key="3">
    <source>
        <dbReference type="EMBL" id="PSN64086.1"/>
    </source>
</evidence>
<protein>
    <recommendedName>
        <fullName evidence="2">Zn(2)-C6 fungal-type domain-containing protein</fullName>
    </recommendedName>
</protein>
<dbReference type="Proteomes" id="UP000240883">
    <property type="component" value="Unassembled WGS sequence"/>
</dbReference>
<keyword evidence="4" id="KW-1185">Reference proteome</keyword>
<dbReference type="GO" id="GO:0008270">
    <property type="term" value="F:zinc ion binding"/>
    <property type="evidence" value="ECO:0007669"/>
    <property type="project" value="InterPro"/>
</dbReference>
<dbReference type="PANTHER" id="PTHR35392:SF2">
    <property type="entry name" value="ZN(II)2CYS6 TRANSCRIPTION FACTOR (EUROFUNG)"/>
    <property type="match status" value="1"/>
</dbReference>
<sequence length="490" mass="55927">MKSFRSAITARKAGMNSNPPSANSPVFMCFSISGEQVRPPKRSKFSKKRKAEVMEVRKQGACLRCRILKRTCSGNNPCDNCIAVINATHGSRVLQWTKCVRYTLEDVNLFWDRCMVDGLVAKENPTHDSEEFEWSTDITFAMYYPQRIMGILDEDWWIFITHKLNIVYPGWGKVPPVLKNMHSFKIALLVSHFDSIMKESNLQDPTYWWTNDRWLQILLISIYEMLLVELSSNMVSDGFYYTKDPSGSDGRVEALFRLLHYYMEVCLRIGGNLAKPNSSDKLWRFLANPEENFYYHQLDVVREEDNQVRCQNIAQATEVYRTTLSAQAKQDRILGKIHGLEDKLALSARANQVSQGTRSTLSTNIFGFPASTLVHLRDRDRAREVDTDCEIESKDLIGNEPPDLLVQESPCPQDQSAALDFDFDFDAALEAQFEAIEGKQTDFSNEYGTDANPFTALDGDLEIDFGHGFTPEQLDEGTDLPWFDSNCRAT</sequence>
<keyword evidence="1" id="KW-0539">Nucleus</keyword>